<name>A0AAD5SQG5_9FUNG</name>
<accession>A0AAD5SQG5</accession>
<dbReference type="AlphaFoldDB" id="A0AAD5SQG5"/>
<feature type="compositionally biased region" description="Low complexity" evidence="1">
    <location>
        <begin position="70"/>
        <end position="88"/>
    </location>
</feature>
<comment type="caution">
    <text evidence="2">The sequence shown here is derived from an EMBL/GenBank/DDBJ whole genome shotgun (WGS) entry which is preliminary data.</text>
</comment>
<reference evidence="2" key="1">
    <citation type="submission" date="2020-05" db="EMBL/GenBank/DDBJ databases">
        <title>Phylogenomic resolution of chytrid fungi.</title>
        <authorList>
            <person name="Stajich J.E."/>
            <person name="Amses K."/>
            <person name="Simmons R."/>
            <person name="Seto K."/>
            <person name="Myers J."/>
            <person name="Bonds A."/>
            <person name="Quandt C.A."/>
            <person name="Barry K."/>
            <person name="Liu P."/>
            <person name="Grigoriev I."/>
            <person name="Longcore J.E."/>
            <person name="James T.Y."/>
        </authorList>
    </citation>
    <scope>NUCLEOTIDE SEQUENCE</scope>
    <source>
        <strain evidence="2">JEL0513</strain>
    </source>
</reference>
<organism evidence="2 3">
    <name type="scientific">Physocladia obscura</name>
    <dbReference type="NCBI Taxonomy" id="109957"/>
    <lineage>
        <taxon>Eukaryota</taxon>
        <taxon>Fungi</taxon>
        <taxon>Fungi incertae sedis</taxon>
        <taxon>Chytridiomycota</taxon>
        <taxon>Chytridiomycota incertae sedis</taxon>
        <taxon>Chytridiomycetes</taxon>
        <taxon>Chytridiales</taxon>
        <taxon>Chytriomycetaceae</taxon>
        <taxon>Physocladia</taxon>
    </lineage>
</organism>
<proteinExistence type="predicted"/>
<evidence type="ECO:0000313" key="3">
    <source>
        <dbReference type="Proteomes" id="UP001211907"/>
    </source>
</evidence>
<dbReference type="Proteomes" id="UP001211907">
    <property type="component" value="Unassembled WGS sequence"/>
</dbReference>
<keyword evidence="3" id="KW-1185">Reference proteome</keyword>
<protein>
    <submittedName>
        <fullName evidence="2">Uncharacterized protein</fullName>
    </submittedName>
</protein>
<evidence type="ECO:0000313" key="2">
    <source>
        <dbReference type="EMBL" id="KAJ3089521.1"/>
    </source>
</evidence>
<dbReference type="EMBL" id="JADGJH010003667">
    <property type="protein sequence ID" value="KAJ3089521.1"/>
    <property type="molecule type" value="Genomic_DNA"/>
</dbReference>
<gene>
    <name evidence="2" type="ORF">HK100_007724</name>
</gene>
<evidence type="ECO:0000256" key="1">
    <source>
        <dbReference type="SAM" id="MobiDB-lite"/>
    </source>
</evidence>
<sequence length="88" mass="9889">MNPDTKKILEDITQGAELPTDLELFYLEHHARIKVYSDRLRQQEAHDAAVKEMRAVLDAEKKRDITNYGSNSSAPASANAFNAEKTAE</sequence>
<feature type="region of interest" description="Disordered" evidence="1">
    <location>
        <begin position="65"/>
        <end position="88"/>
    </location>
</feature>